<evidence type="ECO:0000313" key="2">
    <source>
        <dbReference type="Proteomes" id="UP000703269"/>
    </source>
</evidence>
<evidence type="ECO:0000313" key="1">
    <source>
        <dbReference type="EMBL" id="GJE84295.1"/>
    </source>
</evidence>
<keyword evidence="2" id="KW-1185">Reference proteome</keyword>
<organism evidence="1 2">
    <name type="scientific">Phanerochaete sordida</name>
    <dbReference type="NCBI Taxonomy" id="48140"/>
    <lineage>
        <taxon>Eukaryota</taxon>
        <taxon>Fungi</taxon>
        <taxon>Dikarya</taxon>
        <taxon>Basidiomycota</taxon>
        <taxon>Agaricomycotina</taxon>
        <taxon>Agaricomycetes</taxon>
        <taxon>Polyporales</taxon>
        <taxon>Phanerochaetaceae</taxon>
        <taxon>Phanerochaete</taxon>
    </lineage>
</organism>
<accession>A0A9P3L6W7</accession>
<reference evidence="1 2" key="1">
    <citation type="submission" date="2021-08" db="EMBL/GenBank/DDBJ databases">
        <title>Draft Genome Sequence of Phanerochaete sordida strain YK-624.</title>
        <authorList>
            <person name="Mori T."/>
            <person name="Dohra H."/>
            <person name="Suzuki T."/>
            <person name="Kawagishi H."/>
            <person name="Hirai H."/>
        </authorList>
    </citation>
    <scope>NUCLEOTIDE SEQUENCE [LARGE SCALE GENOMIC DNA]</scope>
    <source>
        <strain evidence="1 2">YK-624</strain>
    </source>
</reference>
<proteinExistence type="predicted"/>
<dbReference type="EMBL" id="BPQB01000001">
    <property type="protein sequence ID" value="GJE84295.1"/>
    <property type="molecule type" value="Genomic_DNA"/>
</dbReference>
<dbReference type="Proteomes" id="UP000703269">
    <property type="component" value="Unassembled WGS sequence"/>
</dbReference>
<name>A0A9P3L6W7_9APHY</name>
<protein>
    <submittedName>
        <fullName evidence="1">Uncharacterized protein</fullName>
    </submittedName>
</protein>
<dbReference type="AlphaFoldDB" id="A0A9P3L6W7"/>
<gene>
    <name evidence="1" type="ORF">PsYK624_003710</name>
</gene>
<comment type="caution">
    <text evidence="1">The sequence shown here is derived from an EMBL/GenBank/DDBJ whole genome shotgun (WGS) entry which is preliminary data.</text>
</comment>
<sequence length="91" mass="10227">MPIPYRAVSGSAPNVSRKVNRKRLVSREYSQMDARRPPWACLQYLAERRFTVGKSCRASACAHVFGVAAVIGHGLLRVYNACEMRLIASFR</sequence>